<sequence length="52" mass="5295">MVGLALGEAIGAQPLATLKSTPIGQALLVLGATFTALGLLWTNHIINRAVPT</sequence>
<protein>
    <submittedName>
        <fullName evidence="2">Uncharacterized protein</fullName>
    </submittedName>
</protein>
<evidence type="ECO:0000256" key="1">
    <source>
        <dbReference type="SAM" id="Phobius"/>
    </source>
</evidence>
<evidence type="ECO:0000313" key="3">
    <source>
        <dbReference type="Proteomes" id="UP001205185"/>
    </source>
</evidence>
<dbReference type="Proteomes" id="UP001205185">
    <property type="component" value="Unassembled WGS sequence"/>
</dbReference>
<proteinExistence type="predicted"/>
<dbReference type="EMBL" id="JAMTCO010000007">
    <property type="protein sequence ID" value="MCP2270713.1"/>
    <property type="molecule type" value="Genomic_DNA"/>
</dbReference>
<organism evidence="2 3">
    <name type="scientific">Actinokineospora diospyrosa</name>
    <dbReference type="NCBI Taxonomy" id="103728"/>
    <lineage>
        <taxon>Bacteria</taxon>
        <taxon>Bacillati</taxon>
        <taxon>Actinomycetota</taxon>
        <taxon>Actinomycetes</taxon>
        <taxon>Pseudonocardiales</taxon>
        <taxon>Pseudonocardiaceae</taxon>
        <taxon>Actinokineospora</taxon>
    </lineage>
</organism>
<name>A0ABT1IDL6_9PSEU</name>
<feature type="transmembrane region" description="Helical" evidence="1">
    <location>
        <begin position="23"/>
        <end position="42"/>
    </location>
</feature>
<keyword evidence="3" id="KW-1185">Reference proteome</keyword>
<gene>
    <name evidence="2" type="ORF">LV75_003214</name>
</gene>
<reference evidence="2 3" key="1">
    <citation type="submission" date="2022-06" db="EMBL/GenBank/DDBJ databases">
        <title>Genomic Encyclopedia of Archaeal and Bacterial Type Strains, Phase II (KMG-II): from individual species to whole genera.</title>
        <authorList>
            <person name="Goeker M."/>
        </authorList>
    </citation>
    <scope>NUCLEOTIDE SEQUENCE [LARGE SCALE GENOMIC DNA]</scope>
    <source>
        <strain evidence="2 3">DSM 44255</strain>
    </source>
</reference>
<accession>A0ABT1IDL6</accession>
<keyword evidence="1" id="KW-1133">Transmembrane helix</keyword>
<keyword evidence="1" id="KW-0812">Transmembrane</keyword>
<keyword evidence="1" id="KW-0472">Membrane</keyword>
<evidence type="ECO:0000313" key="2">
    <source>
        <dbReference type="EMBL" id="MCP2270713.1"/>
    </source>
</evidence>
<comment type="caution">
    <text evidence="2">The sequence shown here is derived from an EMBL/GenBank/DDBJ whole genome shotgun (WGS) entry which is preliminary data.</text>
</comment>